<dbReference type="InterPro" id="IPR026569">
    <property type="entry name" value="Ribosomal_bL28"/>
</dbReference>
<accession>A0AAN9B252</accession>
<evidence type="ECO:0000313" key="7">
    <source>
        <dbReference type="Proteomes" id="UP001374579"/>
    </source>
</evidence>
<keyword evidence="2" id="KW-0689">Ribosomal protein</keyword>
<sequence length="266" mass="31274">MSVIRHSRRLFPYTYKWTRDVDAVLPEHYKERCREFMLKDPAPVHYRPNPDRYTVRESTGERLRVQNVPVDVKFPKQCNKGLWGGEGFIIGYIKKSPLSQRLPRIWRPYLQKRVLYSEILDTHFIITVTLRTMDLIDEHHGFDHYILKTHEVDLCSKLGMDLKRQMLVALAKKACYPDDPVKQQEILQRYKDYMVPLEEAEWIGLSVEEAVEKAKREEEKNNPATPLKDIFMKELAQQLSETNIKEAPTESYLGKLNPFGKKPAKS</sequence>
<organism evidence="6 7">
    <name type="scientific">Littorina saxatilis</name>
    <dbReference type="NCBI Taxonomy" id="31220"/>
    <lineage>
        <taxon>Eukaryota</taxon>
        <taxon>Metazoa</taxon>
        <taxon>Spiralia</taxon>
        <taxon>Lophotrochozoa</taxon>
        <taxon>Mollusca</taxon>
        <taxon>Gastropoda</taxon>
        <taxon>Caenogastropoda</taxon>
        <taxon>Littorinimorpha</taxon>
        <taxon>Littorinoidea</taxon>
        <taxon>Littorinidae</taxon>
        <taxon>Littorina</taxon>
    </lineage>
</organism>
<evidence type="ECO:0000256" key="3">
    <source>
        <dbReference type="ARBA" id="ARBA00023274"/>
    </source>
</evidence>
<name>A0AAN9B252_9CAEN</name>
<dbReference type="AlphaFoldDB" id="A0AAN9B252"/>
<evidence type="ECO:0000313" key="6">
    <source>
        <dbReference type="EMBL" id="KAK7097830.1"/>
    </source>
</evidence>
<dbReference type="Proteomes" id="UP001374579">
    <property type="component" value="Unassembled WGS sequence"/>
</dbReference>
<comment type="caution">
    <text evidence="6">The sequence shown here is derived from an EMBL/GenBank/DDBJ whole genome shotgun (WGS) entry which is preliminary data.</text>
</comment>
<evidence type="ECO:0000256" key="4">
    <source>
        <dbReference type="ARBA" id="ARBA00035269"/>
    </source>
</evidence>
<dbReference type="GO" id="GO:0005762">
    <property type="term" value="C:mitochondrial large ribosomal subunit"/>
    <property type="evidence" value="ECO:0007669"/>
    <property type="project" value="TreeGrafter"/>
</dbReference>
<gene>
    <name evidence="6" type="ORF">V1264_004751</name>
</gene>
<evidence type="ECO:0000256" key="5">
    <source>
        <dbReference type="ARBA" id="ARBA00035538"/>
    </source>
</evidence>
<dbReference type="InterPro" id="IPR034704">
    <property type="entry name" value="Ribosomal_bL28/bL31-like_sf"/>
</dbReference>
<dbReference type="GO" id="GO:0003735">
    <property type="term" value="F:structural constituent of ribosome"/>
    <property type="evidence" value="ECO:0007669"/>
    <property type="project" value="InterPro"/>
</dbReference>
<keyword evidence="7" id="KW-1185">Reference proteome</keyword>
<comment type="similarity">
    <text evidence="1">Belongs to the bacterial ribosomal protein bL28 family.</text>
</comment>
<evidence type="ECO:0000256" key="1">
    <source>
        <dbReference type="ARBA" id="ARBA00008760"/>
    </source>
</evidence>
<proteinExistence type="inferred from homology"/>
<keyword evidence="3" id="KW-0687">Ribonucleoprotein</keyword>
<dbReference type="EMBL" id="JBAMIC010000013">
    <property type="protein sequence ID" value="KAK7097830.1"/>
    <property type="molecule type" value="Genomic_DNA"/>
</dbReference>
<reference evidence="6 7" key="1">
    <citation type="submission" date="2024-02" db="EMBL/GenBank/DDBJ databases">
        <title>Chromosome-scale genome assembly of the rough periwinkle Littorina saxatilis.</title>
        <authorList>
            <person name="De Jode A."/>
            <person name="Faria R."/>
            <person name="Formenti G."/>
            <person name="Sims Y."/>
            <person name="Smith T.P."/>
            <person name="Tracey A."/>
            <person name="Wood J.M.D."/>
            <person name="Zagrodzka Z.B."/>
            <person name="Johannesson K."/>
            <person name="Butlin R.K."/>
            <person name="Leder E.H."/>
        </authorList>
    </citation>
    <scope>NUCLEOTIDE SEQUENCE [LARGE SCALE GENOMIC DNA]</scope>
    <source>
        <strain evidence="6">Snail1</strain>
        <tissue evidence="6">Muscle</tissue>
    </source>
</reference>
<dbReference type="SUPFAM" id="SSF143800">
    <property type="entry name" value="L28p-like"/>
    <property type="match status" value="1"/>
</dbReference>
<protein>
    <recommendedName>
        <fullName evidence="4">Large ribosomal subunit protein bL28m</fullName>
    </recommendedName>
    <alternativeName>
        <fullName evidence="5">39S ribosomal protein L28, mitochondrial</fullName>
    </alternativeName>
</protein>
<evidence type="ECO:0000256" key="2">
    <source>
        <dbReference type="ARBA" id="ARBA00022980"/>
    </source>
</evidence>
<dbReference type="PANTHER" id="PTHR13528:SF2">
    <property type="entry name" value="LARGE RIBOSOMAL SUBUNIT PROTEIN BL28M"/>
    <property type="match status" value="1"/>
</dbReference>
<dbReference type="PANTHER" id="PTHR13528">
    <property type="entry name" value="39S RIBOSOMAL PROTEIN L28, MITOCHONDRIAL"/>
    <property type="match status" value="1"/>
</dbReference>